<organism evidence="2 3">
    <name type="scientific">Desulfosarcina widdelii</name>
    <dbReference type="NCBI Taxonomy" id="947919"/>
    <lineage>
        <taxon>Bacteria</taxon>
        <taxon>Pseudomonadati</taxon>
        <taxon>Thermodesulfobacteriota</taxon>
        <taxon>Desulfobacteria</taxon>
        <taxon>Desulfobacterales</taxon>
        <taxon>Desulfosarcinaceae</taxon>
        <taxon>Desulfosarcina</taxon>
    </lineage>
</organism>
<dbReference type="SUPFAM" id="SSF52096">
    <property type="entry name" value="ClpP/crotonase"/>
    <property type="match status" value="1"/>
</dbReference>
<dbReference type="CDD" id="cd06558">
    <property type="entry name" value="crotonase-like"/>
    <property type="match status" value="1"/>
</dbReference>
<gene>
    <name evidence="2" type="ORF">DSCW_42730</name>
</gene>
<dbReference type="RefSeq" id="WP_155305660.1">
    <property type="nucleotide sequence ID" value="NZ_AP021875.1"/>
</dbReference>
<keyword evidence="3" id="KW-1185">Reference proteome</keyword>
<dbReference type="PANTHER" id="PTHR43802:SF1">
    <property type="entry name" value="IP11341P-RELATED"/>
    <property type="match status" value="1"/>
</dbReference>
<dbReference type="GO" id="GO:0003824">
    <property type="term" value="F:catalytic activity"/>
    <property type="evidence" value="ECO:0007669"/>
    <property type="project" value="UniProtKB-ARBA"/>
</dbReference>
<evidence type="ECO:0000313" key="3">
    <source>
        <dbReference type="Proteomes" id="UP000427769"/>
    </source>
</evidence>
<proteinExistence type="inferred from homology"/>
<dbReference type="AlphaFoldDB" id="A0A5K7Z514"/>
<evidence type="ECO:0000256" key="1">
    <source>
        <dbReference type="ARBA" id="ARBA00005254"/>
    </source>
</evidence>
<reference evidence="2 3" key="1">
    <citation type="submission" date="2019-11" db="EMBL/GenBank/DDBJ databases">
        <title>Comparative genomics of hydrocarbon-degrading Desulfosarcina strains.</title>
        <authorList>
            <person name="Watanabe M."/>
            <person name="Kojima H."/>
            <person name="Fukui M."/>
        </authorList>
    </citation>
    <scope>NUCLEOTIDE SEQUENCE [LARGE SCALE GENOMIC DNA]</scope>
    <source>
        <strain evidence="2 3">PP31</strain>
    </source>
</reference>
<name>A0A5K7Z514_9BACT</name>
<dbReference type="KEGG" id="dwd:DSCW_42730"/>
<dbReference type="Gene3D" id="3.90.226.10">
    <property type="entry name" value="2-enoyl-CoA Hydratase, Chain A, domain 1"/>
    <property type="match status" value="1"/>
</dbReference>
<evidence type="ECO:0000313" key="2">
    <source>
        <dbReference type="EMBL" id="BBO76856.1"/>
    </source>
</evidence>
<dbReference type="Pfam" id="PF00378">
    <property type="entry name" value="ECH_1"/>
    <property type="match status" value="1"/>
</dbReference>
<dbReference type="Proteomes" id="UP000427769">
    <property type="component" value="Chromosome"/>
</dbReference>
<sequence>MAPPVLFEVDHQTAIITLNRPERRNAINQQLLVHLYNALDAVASREDIRVAIITGNGPSFCAGLDLESVGRENLFDPRGDGRDLPDLMRACKKPIIAAVNGHAITGGFELALNCDFIIAAENAQFADTHARVGIHPGWGMTQLLQQTVGQRRAKQISFACQPIYAHTALAWGLVNEILPGEQLLERAKTIAAQIVQADPQLLSVIKTLIENRNRGPLDQAFDQERSGFRHFLREKIGQFKGSGKTDALKKE</sequence>
<dbReference type="EMBL" id="AP021875">
    <property type="protein sequence ID" value="BBO76856.1"/>
    <property type="molecule type" value="Genomic_DNA"/>
</dbReference>
<dbReference type="PANTHER" id="PTHR43802">
    <property type="entry name" value="ENOYL-COA HYDRATASE"/>
    <property type="match status" value="1"/>
</dbReference>
<protein>
    <submittedName>
        <fullName evidence="2">Enoyl-CoA hydratase</fullName>
    </submittedName>
</protein>
<dbReference type="InterPro" id="IPR029045">
    <property type="entry name" value="ClpP/crotonase-like_dom_sf"/>
</dbReference>
<dbReference type="InterPro" id="IPR001753">
    <property type="entry name" value="Enoyl-CoA_hydra/iso"/>
</dbReference>
<dbReference type="OrthoDB" id="5365311at2"/>
<comment type="similarity">
    <text evidence="1">Belongs to the enoyl-CoA hydratase/isomerase family.</text>
</comment>
<dbReference type="NCBIfam" id="NF004840">
    <property type="entry name" value="PRK06190.1"/>
    <property type="match status" value="1"/>
</dbReference>
<accession>A0A5K7Z514</accession>